<dbReference type="OrthoDB" id="2930450at2"/>
<comment type="caution">
    <text evidence="2">The sequence shown here is derived from an EMBL/GenBank/DDBJ whole genome shotgun (WGS) entry which is preliminary data.</text>
</comment>
<proteinExistence type="predicted"/>
<keyword evidence="1" id="KW-1133">Transmembrane helix</keyword>
<gene>
    <name evidence="2" type="ORF">EYB31_24975</name>
</gene>
<evidence type="ECO:0000256" key="1">
    <source>
        <dbReference type="SAM" id="Phobius"/>
    </source>
</evidence>
<dbReference type="AlphaFoldDB" id="A0A4Q9DM80"/>
<keyword evidence="1" id="KW-0812">Transmembrane</keyword>
<protein>
    <submittedName>
        <fullName evidence="2">Uncharacterized protein</fullName>
    </submittedName>
</protein>
<dbReference type="EMBL" id="SIRE01000019">
    <property type="protein sequence ID" value="TBL74580.1"/>
    <property type="molecule type" value="Genomic_DNA"/>
</dbReference>
<feature type="transmembrane region" description="Helical" evidence="1">
    <location>
        <begin position="141"/>
        <end position="159"/>
    </location>
</feature>
<feature type="transmembrane region" description="Helical" evidence="1">
    <location>
        <begin position="340"/>
        <end position="360"/>
    </location>
</feature>
<accession>A0A4Q9DM80</accession>
<dbReference type="Proteomes" id="UP000293142">
    <property type="component" value="Unassembled WGS sequence"/>
</dbReference>
<feature type="transmembrane region" description="Helical" evidence="1">
    <location>
        <begin position="32"/>
        <end position="55"/>
    </location>
</feature>
<organism evidence="2 3">
    <name type="scientific">Paenibacillus thalictri</name>
    <dbReference type="NCBI Taxonomy" id="2527873"/>
    <lineage>
        <taxon>Bacteria</taxon>
        <taxon>Bacillati</taxon>
        <taxon>Bacillota</taxon>
        <taxon>Bacilli</taxon>
        <taxon>Bacillales</taxon>
        <taxon>Paenibacillaceae</taxon>
        <taxon>Paenibacillus</taxon>
    </lineage>
</organism>
<keyword evidence="3" id="KW-1185">Reference proteome</keyword>
<reference evidence="2 3" key="1">
    <citation type="submission" date="2019-02" db="EMBL/GenBank/DDBJ databases">
        <title>Paenibacillus sp. nov., isolated from surface-sterilized tissue of Thalictrum simplex L.</title>
        <authorList>
            <person name="Tuo L."/>
        </authorList>
    </citation>
    <scope>NUCLEOTIDE SEQUENCE [LARGE SCALE GENOMIC DNA]</scope>
    <source>
        <strain evidence="2 3">N2SHLJ1</strain>
    </source>
</reference>
<evidence type="ECO:0000313" key="2">
    <source>
        <dbReference type="EMBL" id="TBL74580.1"/>
    </source>
</evidence>
<sequence length="369" mass="42493">MFRYTYYHVLYVGLINIMMFVPSILIRERFTGAILGMLIAIVIGSVMALSMMVCFEHFPGLGLPEICDLYLPKWLTTFNCLLASIFIWLPAGVIVVYSYSETIRMFFYPDMNPYMNLLLMAGAAAWASSRSTRTVQFINEITTIVSSPVIFIILMKAIFGPNLNWDAIRYVSGYIKEPPSFLTVASATFLFSGYMSLTIFNRLHTEGFKFRFRWLVPLFGTLFLSVTFFVPIGFHGTVGVEKFVYLWSMTADSMVLEYGFINRVLYVFLLIFTGLSLLFVMNTWHISILLIRYALNRSVTVEEVPVPQINIWLALAAGVISFAYMFAINMERNEIVSTVWLVARFFMEIVFLTLMLYFAWRRKKEKACV</sequence>
<feature type="transmembrane region" description="Helical" evidence="1">
    <location>
        <begin position="264"/>
        <end position="291"/>
    </location>
</feature>
<feature type="transmembrane region" description="Helical" evidence="1">
    <location>
        <begin position="179"/>
        <end position="200"/>
    </location>
</feature>
<feature type="transmembrane region" description="Helical" evidence="1">
    <location>
        <begin position="212"/>
        <end position="234"/>
    </location>
</feature>
<evidence type="ECO:0000313" key="3">
    <source>
        <dbReference type="Proteomes" id="UP000293142"/>
    </source>
</evidence>
<dbReference type="RefSeq" id="WP_131016165.1">
    <property type="nucleotide sequence ID" value="NZ_SIRE01000019.1"/>
</dbReference>
<name>A0A4Q9DM80_9BACL</name>
<feature type="transmembrane region" description="Helical" evidence="1">
    <location>
        <begin position="76"/>
        <end position="99"/>
    </location>
</feature>
<feature type="transmembrane region" description="Helical" evidence="1">
    <location>
        <begin position="7"/>
        <end position="26"/>
    </location>
</feature>
<keyword evidence="1" id="KW-0472">Membrane</keyword>
<feature type="transmembrane region" description="Helical" evidence="1">
    <location>
        <begin position="311"/>
        <end position="328"/>
    </location>
</feature>